<dbReference type="CDD" id="cd06173">
    <property type="entry name" value="MFS_MefA_like"/>
    <property type="match status" value="1"/>
</dbReference>
<evidence type="ECO:0000256" key="7">
    <source>
        <dbReference type="SAM" id="Phobius"/>
    </source>
</evidence>
<feature type="transmembrane region" description="Helical" evidence="7">
    <location>
        <begin position="292"/>
        <end position="309"/>
    </location>
</feature>
<dbReference type="SUPFAM" id="SSF103473">
    <property type="entry name" value="MFS general substrate transporter"/>
    <property type="match status" value="1"/>
</dbReference>
<feature type="transmembrane region" description="Helical" evidence="7">
    <location>
        <begin position="177"/>
        <end position="195"/>
    </location>
</feature>
<accession>A0A921AXV7</accession>
<feature type="transmembrane region" description="Helical" evidence="7">
    <location>
        <begin position="48"/>
        <end position="69"/>
    </location>
</feature>
<dbReference type="AlphaFoldDB" id="A0A921AXV7"/>
<keyword evidence="5 7" id="KW-1133">Transmembrane helix</keyword>
<evidence type="ECO:0000313" key="9">
    <source>
        <dbReference type="Proteomes" id="UP000698963"/>
    </source>
</evidence>
<evidence type="ECO:0000256" key="5">
    <source>
        <dbReference type="ARBA" id="ARBA00022989"/>
    </source>
</evidence>
<keyword evidence="4 7" id="KW-0812">Transmembrane</keyword>
<keyword evidence="3" id="KW-1003">Cell membrane</keyword>
<evidence type="ECO:0000313" key="8">
    <source>
        <dbReference type="EMBL" id="HJD97874.1"/>
    </source>
</evidence>
<gene>
    <name evidence="8" type="ORF">K8W16_09550</name>
</gene>
<evidence type="ECO:0000256" key="3">
    <source>
        <dbReference type="ARBA" id="ARBA00022475"/>
    </source>
</evidence>
<dbReference type="GO" id="GO:0005886">
    <property type="term" value="C:plasma membrane"/>
    <property type="evidence" value="ECO:0007669"/>
    <property type="project" value="UniProtKB-SubCell"/>
</dbReference>
<feature type="transmembrane region" description="Helical" evidence="7">
    <location>
        <begin position="315"/>
        <end position="338"/>
    </location>
</feature>
<dbReference type="InterPro" id="IPR010290">
    <property type="entry name" value="TM_effector"/>
</dbReference>
<organism evidence="8 9">
    <name type="scientific">Mailhella massiliensis</name>
    <dbReference type="NCBI Taxonomy" id="1903261"/>
    <lineage>
        <taxon>Bacteria</taxon>
        <taxon>Pseudomonadati</taxon>
        <taxon>Thermodesulfobacteriota</taxon>
        <taxon>Desulfovibrionia</taxon>
        <taxon>Desulfovibrionales</taxon>
        <taxon>Desulfovibrionaceae</taxon>
        <taxon>Mailhella</taxon>
    </lineage>
</organism>
<keyword evidence="2" id="KW-0813">Transport</keyword>
<sequence length="414" mass="45138">MRRIYQLFPALAHRAFFYFIIGQTISMLGQWMQRLAMSWLVFRLTGSAFLLGIVEFVSLAPILVLGLMAGAWLERHDLRKALIVTQVLCMLEAALLTFAAFTGMATYPLLVALSLALGVITSFDMTARQSSVSLMVTDTAAVKSAVALNSMAFNISKLVGPSIAGLAIYAWGEGICFFISALTYLPIIYMLLFQVRLREREQKPAGQGILRDMVEGIRHVQEEFFLRHIFQLLAAACFFGLCYSVLFPMFSTDILGGGSQTLGWLFGAVGAGAFLGGVVVSVFIVLRRIPALIARTSALTAASLMVFSFSENLWLSLAAAFFLGFAITTTNISVNTLCQTTATDDCRSRVMSLYVMCVSGLGPVGGLLFGALADLIGAPHTMLFCALAICVFIALFLREIKPIHHSLVQALMRR</sequence>
<dbReference type="PRINTS" id="PR01988">
    <property type="entry name" value="EXPORTERBACE"/>
</dbReference>
<dbReference type="Gene3D" id="1.20.1250.20">
    <property type="entry name" value="MFS general substrate transporter like domains"/>
    <property type="match status" value="1"/>
</dbReference>
<feature type="transmembrane region" description="Helical" evidence="7">
    <location>
        <begin position="350"/>
        <end position="372"/>
    </location>
</feature>
<dbReference type="Pfam" id="PF05977">
    <property type="entry name" value="MFS_3"/>
    <property type="match status" value="1"/>
</dbReference>
<evidence type="ECO:0000256" key="6">
    <source>
        <dbReference type="ARBA" id="ARBA00023136"/>
    </source>
</evidence>
<feature type="transmembrane region" description="Helical" evidence="7">
    <location>
        <begin position="378"/>
        <end position="397"/>
    </location>
</feature>
<comment type="subcellular location">
    <subcellularLocation>
        <location evidence="1">Cell membrane</location>
        <topology evidence="1">Multi-pass membrane protein</topology>
    </subcellularLocation>
</comment>
<dbReference type="EMBL" id="DYZA01000190">
    <property type="protein sequence ID" value="HJD97874.1"/>
    <property type="molecule type" value="Genomic_DNA"/>
</dbReference>
<dbReference type="PANTHER" id="PTHR23513">
    <property type="entry name" value="INTEGRAL MEMBRANE EFFLUX PROTEIN-RELATED"/>
    <property type="match status" value="1"/>
</dbReference>
<evidence type="ECO:0000256" key="2">
    <source>
        <dbReference type="ARBA" id="ARBA00022448"/>
    </source>
</evidence>
<feature type="transmembrane region" description="Helical" evidence="7">
    <location>
        <begin position="229"/>
        <end position="250"/>
    </location>
</feature>
<evidence type="ECO:0000256" key="4">
    <source>
        <dbReference type="ARBA" id="ARBA00022692"/>
    </source>
</evidence>
<reference evidence="8" key="1">
    <citation type="journal article" date="2021" name="PeerJ">
        <title>Extensive microbial diversity within the chicken gut microbiome revealed by metagenomics and culture.</title>
        <authorList>
            <person name="Gilroy R."/>
            <person name="Ravi A."/>
            <person name="Getino M."/>
            <person name="Pursley I."/>
            <person name="Horton D.L."/>
            <person name="Alikhan N.F."/>
            <person name="Baker D."/>
            <person name="Gharbi K."/>
            <person name="Hall N."/>
            <person name="Watson M."/>
            <person name="Adriaenssens E.M."/>
            <person name="Foster-Nyarko E."/>
            <person name="Jarju S."/>
            <person name="Secka A."/>
            <person name="Antonio M."/>
            <person name="Oren A."/>
            <person name="Chaudhuri R.R."/>
            <person name="La Ragione R."/>
            <person name="Hildebrand F."/>
            <person name="Pallen M.J."/>
        </authorList>
    </citation>
    <scope>NUCLEOTIDE SEQUENCE</scope>
    <source>
        <strain evidence="8">ChiGjej2B2-19336</strain>
    </source>
</reference>
<dbReference type="PANTHER" id="PTHR23513:SF11">
    <property type="entry name" value="STAPHYLOFERRIN A TRANSPORTER"/>
    <property type="match status" value="1"/>
</dbReference>
<evidence type="ECO:0000256" key="1">
    <source>
        <dbReference type="ARBA" id="ARBA00004651"/>
    </source>
</evidence>
<name>A0A921AXV7_9BACT</name>
<dbReference type="Proteomes" id="UP000698963">
    <property type="component" value="Unassembled WGS sequence"/>
</dbReference>
<proteinExistence type="predicted"/>
<feature type="transmembrane region" description="Helical" evidence="7">
    <location>
        <begin position="262"/>
        <end position="285"/>
    </location>
</feature>
<keyword evidence="6 7" id="KW-0472">Membrane</keyword>
<protein>
    <submittedName>
        <fullName evidence="8">MFS transporter</fullName>
    </submittedName>
</protein>
<dbReference type="InterPro" id="IPR022324">
    <property type="entry name" value="Bacilysin_exporter_BacE_put"/>
</dbReference>
<dbReference type="RefSeq" id="WP_304122967.1">
    <property type="nucleotide sequence ID" value="NZ_DYZA01000190.1"/>
</dbReference>
<reference evidence="8" key="2">
    <citation type="submission" date="2021-09" db="EMBL/GenBank/DDBJ databases">
        <authorList>
            <person name="Gilroy R."/>
        </authorList>
    </citation>
    <scope>NUCLEOTIDE SEQUENCE</scope>
    <source>
        <strain evidence="8">ChiGjej2B2-19336</strain>
    </source>
</reference>
<dbReference type="InterPro" id="IPR036259">
    <property type="entry name" value="MFS_trans_sf"/>
</dbReference>
<feature type="transmembrane region" description="Helical" evidence="7">
    <location>
        <begin position="7"/>
        <end position="28"/>
    </location>
</feature>
<comment type="caution">
    <text evidence="8">The sequence shown here is derived from an EMBL/GenBank/DDBJ whole genome shotgun (WGS) entry which is preliminary data.</text>
</comment>